<evidence type="ECO:0000313" key="2">
    <source>
        <dbReference type="EMBL" id="CAH0111968.1"/>
    </source>
</evidence>
<keyword evidence="3" id="KW-1185">Reference proteome</keyword>
<dbReference type="OrthoDB" id="6333660at2759"/>
<feature type="chain" id="PRO_5035240385" evidence="1">
    <location>
        <begin position="23"/>
        <end position="231"/>
    </location>
</feature>
<keyword evidence="1" id="KW-0732">Signal</keyword>
<dbReference type="PANTHER" id="PTHR21398:SF6">
    <property type="entry name" value="AGAP007094-PA"/>
    <property type="match status" value="1"/>
</dbReference>
<sequence>MKLPHFFRLLLLVAAIILGAESAKIHKKVRRSALSLPSGGSLSVTMDLIIPVLPLINTTLTYLWFDLPLTFDLPTASALNDLYASLGLVSGTSHDDESRISNELNHDFMEEKRANHDLRQVYKYAESFFQNFGFNGTACLMRAICELAEAPLGNHGLFGKIFEILFLPNTLEFPQLEQKLINFTSLPPELHFLGKWSKDEYTDAYLKGRTAGGCPIHFNTCPISVFKLLDF</sequence>
<dbReference type="Pfam" id="PF07841">
    <property type="entry name" value="DM4_12"/>
    <property type="match status" value="1"/>
</dbReference>
<accession>A0A8J2RZQ7</accession>
<organism evidence="2 3">
    <name type="scientific">Daphnia galeata</name>
    <dbReference type="NCBI Taxonomy" id="27404"/>
    <lineage>
        <taxon>Eukaryota</taxon>
        <taxon>Metazoa</taxon>
        <taxon>Ecdysozoa</taxon>
        <taxon>Arthropoda</taxon>
        <taxon>Crustacea</taxon>
        <taxon>Branchiopoda</taxon>
        <taxon>Diplostraca</taxon>
        <taxon>Cladocera</taxon>
        <taxon>Anomopoda</taxon>
        <taxon>Daphniidae</taxon>
        <taxon>Daphnia</taxon>
    </lineage>
</organism>
<dbReference type="PANTHER" id="PTHR21398">
    <property type="entry name" value="AGAP007094-PA"/>
    <property type="match status" value="1"/>
</dbReference>
<evidence type="ECO:0000256" key="1">
    <source>
        <dbReference type="SAM" id="SignalP"/>
    </source>
</evidence>
<feature type="signal peptide" evidence="1">
    <location>
        <begin position="1"/>
        <end position="22"/>
    </location>
</feature>
<dbReference type="SMART" id="SM00718">
    <property type="entry name" value="DM4_12"/>
    <property type="match status" value="1"/>
</dbReference>
<dbReference type="InterPro" id="IPR006631">
    <property type="entry name" value="DM4_12"/>
</dbReference>
<reference evidence="2" key="1">
    <citation type="submission" date="2021-11" db="EMBL/GenBank/DDBJ databases">
        <authorList>
            <person name="Schell T."/>
        </authorList>
    </citation>
    <scope>NUCLEOTIDE SEQUENCE</scope>
    <source>
        <strain evidence="2">M5</strain>
    </source>
</reference>
<dbReference type="Proteomes" id="UP000789390">
    <property type="component" value="Unassembled WGS sequence"/>
</dbReference>
<dbReference type="AlphaFoldDB" id="A0A8J2RZQ7"/>
<proteinExistence type="predicted"/>
<name>A0A8J2RZQ7_9CRUS</name>
<protein>
    <submittedName>
        <fullName evidence="2">Uncharacterized protein</fullName>
    </submittedName>
</protein>
<gene>
    <name evidence="2" type="ORF">DGAL_LOCUS15625</name>
</gene>
<evidence type="ECO:0000313" key="3">
    <source>
        <dbReference type="Proteomes" id="UP000789390"/>
    </source>
</evidence>
<dbReference type="EMBL" id="CAKKLH010000319">
    <property type="protein sequence ID" value="CAH0111968.1"/>
    <property type="molecule type" value="Genomic_DNA"/>
</dbReference>
<comment type="caution">
    <text evidence="2">The sequence shown here is derived from an EMBL/GenBank/DDBJ whole genome shotgun (WGS) entry which is preliminary data.</text>
</comment>